<proteinExistence type="predicted"/>
<organism evidence="1 2">
    <name type="scientific">Phaeodactylibacter xiamenensis</name>
    <dbReference type="NCBI Taxonomy" id="1524460"/>
    <lineage>
        <taxon>Bacteria</taxon>
        <taxon>Pseudomonadati</taxon>
        <taxon>Bacteroidota</taxon>
        <taxon>Saprospiria</taxon>
        <taxon>Saprospirales</taxon>
        <taxon>Haliscomenobacteraceae</taxon>
        <taxon>Phaeodactylibacter</taxon>
    </lineage>
</organism>
<comment type="caution">
    <text evidence="1">The sequence shown here is derived from an EMBL/GenBank/DDBJ whole genome shotgun (WGS) entry which is preliminary data.</text>
</comment>
<dbReference type="EMBL" id="JPOS01000092">
    <property type="protein sequence ID" value="KGE85208.1"/>
    <property type="molecule type" value="Genomic_DNA"/>
</dbReference>
<accession>A0A098S066</accession>
<name>A0A098S066_9BACT</name>
<evidence type="ECO:0000313" key="2">
    <source>
        <dbReference type="Proteomes" id="UP000029736"/>
    </source>
</evidence>
<dbReference type="STRING" id="1524460.IX84_29505"/>
<sequence length="186" mass="20780">MGLLLPLWGWAQPEKAGLEIAGKLGLCDPLTSKSGEVYESAPCANCNIEYIPLIGSSQNPDLLFIEINSASHCGSGGCSGQIYARRGPSYQQILGLFGYFERSVPQPGNQPADLVYLHVDSGSRDYDGDGMEDRASIWIQYRWNSSTEQYLPHDILRIKVNERSIPLAAKRTALLREWTRNNRWSF</sequence>
<evidence type="ECO:0000313" key="1">
    <source>
        <dbReference type="EMBL" id="KGE85208.1"/>
    </source>
</evidence>
<reference evidence="1 2" key="1">
    <citation type="journal article" date="2014" name="Int. J. Syst. Evol. Microbiol.">
        <title>Phaeodactylibacter xiamenensis gen. nov., sp. nov., a member of the family Saprospiraceae isolated from the marine alga Phaeodactylum tricornutum.</title>
        <authorList>
            <person name="Chen Z.Jr."/>
            <person name="Lei X."/>
            <person name="Lai Q."/>
            <person name="Li Y."/>
            <person name="Zhang B."/>
            <person name="Zhang J."/>
            <person name="Zhang H."/>
            <person name="Yang L."/>
            <person name="Zheng W."/>
            <person name="Tian Y."/>
            <person name="Yu Z."/>
            <person name="Xu H.Jr."/>
            <person name="Zheng T."/>
        </authorList>
    </citation>
    <scope>NUCLEOTIDE SEQUENCE [LARGE SCALE GENOMIC DNA]</scope>
    <source>
        <strain evidence="1 2">KD52</strain>
    </source>
</reference>
<gene>
    <name evidence="1" type="ORF">IX84_29505</name>
</gene>
<dbReference type="AlphaFoldDB" id="A0A098S066"/>
<protein>
    <submittedName>
        <fullName evidence="1">Uncharacterized protein</fullName>
    </submittedName>
</protein>
<dbReference type="Proteomes" id="UP000029736">
    <property type="component" value="Unassembled WGS sequence"/>
</dbReference>
<keyword evidence="2" id="KW-1185">Reference proteome</keyword>